<dbReference type="AlphaFoldDB" id="A0A143PI91"/>
<name>A0A143PI91_LUTPR</name>
<dbReference type="KEGG" id="abac:LuPra_01461"/>
<reference evidence="3" key="2">
    <citation type="submission" date="2016-04" db="EMBL/GenBank/DDBJ databases">
        <title>First Complete Genome Sequence of a Subdivision 6 Acidobacterium.</title>
        <authorList>
            <person name="Huang S."/>
            <person name="Vieira S."/>
            <person name="Bunk B."/>
            <person name="Riedel T."/>
            <person name="Sproeer C."/>
            <person name="Overmann J."/>
        </authorList>
    </citation>
    <scope>NUCLEOTIDE SEQUENCE [LARGE SCALE GENOMIC DNA]</scope>
    <source>
        <strain evidence="3">DSM 100886 HEG_-6_39</strain>
    </source>
</reference>
<accession>A0A143PI91</accession>
<organism evidence="2 3">
    <name type="scientific">Luteitalea pratensis</name>
    <dbReference type="NCBI Taxonomy" id="1855912"/>
    <lineage>
        <taxon>Bacteria</taxon>
        <taxon>Pseudomonadati</taxon>
        <taxon>Acidobacteriota</taxon>
        <taxon>Vicinamibacteria</taxon>
        <taxon>Vicinamibacterales</taxon>
        <taxon>Vicinamibacteraceae</taxon>
        <taxon>Luteitalea</taxon>
    </lineage>
</organism>
<evidence type="ECO:0000313" key="3">
    <source>
        <dbReference type="Proteomes" id="UP000076079"/>
    </source>
</evidence>
<evidence type="ECO:0000313" key="2">
    <source>
        <dbReference type="EMBL" id="AMY08267.1"/>
    </source>
</evidence>
<protein>
    <submittedName>
        <fullName evidence="2">Beta-lactamase</fullName>
    </submittedName>
</protein>
<keyword evidence="3" id="KW-1185">Reference proteome</keyword>
<dbReference type="EMBL" id="CP015136">
    <property type="protein sequence ID" value="AMY08267.1"/>
    <property type="molecule type" value="Genomic_DNA"/>
</dbReference>
<dbReference type="STRING" id="1855912.LuPra_01461"/>
<dbReference type="SUPFAM" id="SSF56601">
    <property type="entry name" value="beta-lactamase/transpeptidase-like"/>
    <property type="match status" value="1"/>
</dbReference>
<dbReference type="Gene3D" id="3.40.710.10">
    <property type="entry name" value="DD-peptidase/beta-lactamase superfamily"/>
    <property type="match status" value="1"/>
</dbReference>
<dbReference type="PATRIC" id="fig|1813736.3.peg.1514"/>
<dbReference type="RefSeq" id="WP_234800772.1">
    <property type="nucleotide sequence ID" value="NZ_CP015136.1"/>
</dbReference>
<dbReference type="Pfam" id="PF00144">
    <property type="entry name" value="Beta-lactamase"/>
    <property type="match status" value="1"/>
</dbReference>
<dbReference type="InterPro" id="IPR001466">
    <property type="entry name" value="Beta-lactam-related"/>
</dbReference>
<proteinExistence type="predicted"/>
<gene>
    <name evidence="2" type="ORF">LuPra_01461</name>
</gene>
<reference evidence="2 3" key="1">
    <citation type="journal article" date="2016" name="Genome Announc.">
        <title>First Complete Genome Sequence of a Subdivision 6 Acidobacterium Strain.</title>
        <authorList>
            <person name="Huang S."/>
            <person name="Vieira S."/>
            <person name="Bunk B."/>
            <person name="Riedel T."/>
            <person name="Sproer C."/>
            <person name="Overmann J."/>
        </authorList>
    </citation>
    <scope>NUCLEOTIDE SEQUENCE [LARGE SCALE GENOMIC DNA]</scope>
    <source>
        <strain evidence="3">DSM 100886 HEG_-6_39</strain>
    </source>
</reference>
<sequence length="86" mass="9323">MRLPSHPSRQEPAAAARLAADRLGRTHARLEKTTGQSLGALMQARIFGPLGMVDTAFATPAGKRWRLARVYKREGQGPAMVKAAIE</sequence>
<feature type="domain" description="Beta-lactamase-related" evidence="1">
    <location>
        <begin position="30"/>
        <end position="79"/>
    </location>
</feature>
<evidence type="ECO:0000259" key="1">
    <source>
        <dbReference type="Pfam" id="PF00144"/>
    </source>
</evidence>
<dbReference type="Proteomes" id="UP000076079">
    <property type="component" value="Chromosome"/>
</dbReference>
<dbReference type="InterPro" id="IPR012338">
    <property type="entry name" value="Beta-lactam/transpept-like"/>
</dbReference>